<gene>
    <name evidence="5" type="ORF">CC86DRAFT_472599</name>
</gene>
<dbReference type="Pfam" id="PF00172">
    <property type="entry name" value="Zn_clus"/>
    <property type="match status" value="1"/>
</dbReference>
<evidence type="ECO:0000313" key="6">
    <source>
        <dbReference type="Proteomes" id="UP000799424"/>
    </source>
</evidence>
<evidence type="ECO:0000256" key="2">
    <source>
        <dbReference type="ARBA" id="ARBA00023242"/>
    </source>
</evidence>
<dbReference type="Pfam" id="PF04082">
    <property type="entry name" value="Fungal_trans"/>
    <property type="match status" value="1"/>
</dbReference>
<dbReference type="GO" id="GO:0006351">
    <property type="term" value="P:DNA-templated transcription"/>
    <property type="evidence" value="ECO:0007669"/>
    <property type="project" value="InterPro"/>
</dbReference>
<feature type="domain" description="Zn(2)-C6 fungal-type" evidence="4">
    <location>
        <begin position="26"/>
        <end position="56"/>
    </location>
</feature>
<dbReference type="AlphaFoldDB" id="A0A6A6ZCG0"/>
<keyword evidence="6" id="KW-1185">Reference proteome</keyword>
<accession>A0A6A6ZCG0</accession>
<dbReference type="GO" id="GO:0003677">
    <property type="term" value="F:DNA binding"/>
    <property type="evidence" value="ECO:0007669"/>
    <property type="project" value="InterPro"/>
</dbReference>
<dbReference type="CDD" id="cd12148">
    <property type="entry name" value="fungal_TF_MHR"/>
    <property type="match status" value="1"/>
</dbReference>
<dbReference type="Gene3D" id="4.10.240.10">
    <property type="entry name" value="Zn(2)-C6 fungal-type DNA-binding domain"/>
    <property type="match status" value="1"/>
</dbReference>
<dbReference type="SUPFAM" id="SSF57701">
    <property type="entry name" value="Zn2/Cys6 DNA-binding domain"/>
    <property type="match status" value="1"/>
</dbReference>
<evidence type="ECO:0000256" key="3">
    <source>
        <dbReference type="SAM" id="MobiDB-lite"/>
    </source>
</evidence>
<feature type="region of interest" description="Disordered" evidence="3">
    <location>
        <begin position="56"/>
        <end position="120"/>
    </location>
</feature>
<evidence type="ECO:0000313" key="5">
    <source>
        <dbReference type="EMBL" id="KAF2818720.1"/>
    </source>
</evidence>
<organism evidence="5 6">
    <name type="scientific">Ophiobolus disseminans</name>
    <dbReference type="NCBI Taxonomy" id="1469910"/>
    <lineage>
        <taxon>Eukaryota</taxon>
        <taxon>Fungi</taxon>
        <taxon>Dikarya</taxon>
        <taxon>Ascomycota</taxon>
        <taxon>Pezizomycotina</taxon>
        <taxon>Dothideomycetes</taxon>
        <taxon>Pleosporomycetidae</taxon>
        <taxon>Pleosporales</taxon>
        <taxon>Pleosporineae</taxon>
        <taxon>Phaeosphaeriaceae</taxon>
        <taxon>Ophiobolus</taxon>
    </lineage>
</organism>
<proteinExistence type="predicted"/>
<reference evidence="5" key="1">
    <citation type="journal article" date="2020" name="Stud. Mycol.">
        <title>101 Dothideomycetes genomes: a test case for predicting lifestyles and emergence of pathogens.</title>
        <authorList>
            <person name="Haridas S."/>
            <person name="Albert R."/>
            <person name="Binder M."/>
            <person name="Bloem J."/>
            <person name="Labutti K."/>
            <person name="Salamov A."/>
            <person name="Andreopoulos B."/>
            <person name="Baker S."/>
            <person name="Barry K."/>
            <person name="Bills G."/>
            <person name="Bluhm B."/>
            <person name="Cannon C."/>
            <person name="Castanera R."/>
            <person name="Culley D."/>
            <person name="Daum C."/>
            <person name="Ezra D."/>
            <person name="Gonzalez J."/>
            <person name="Henrissat B."/>
            <person name="Kuo A."/>
            <person name="Liang C."/>
            <person name="Lipzen A."/>
            <person name="Lutzoni F."/>
            <person name="Magnuson J."/>
            <person name="Mondo S."/>
            <person name="Nolan M."/>
            <person name="Ohm R."/>
            <person name="Pangilinan J."/>
            <person name="Park H.-J."/>
            <person name="Ramirez L."/>
            <person name="Alfaro M."/>
            <person name="Sun H."/>
            <person name="Tritt A."/>
            <person name="Yoshinaga Y."/>
            <person name="Zwiers L.-H."/>
            <person name="Turgeon B."/>
            <person name="Goodwin S."/>
            <person name="Spatafora J."/>
            <person name="Crous P."/>
            <person name="Grigoriev I."/>
        </authorList>
    </citation>
    <scope>NUCLEOTIDE SEQUENCE</scope>
    <source>
        <strain evidence="5">CBS 113818</strain>
    </source>
</reference>
<dbReference type="PANTHER" id="PTHR47431:SF4">
    <property type="entry name" value="ZN(II)2CYS6 TRANSCRIPTION FACTOR (EUROFUNG)"/>
    <property type="match status" value="1"/>
</dbReference>
<dbReference type="InterPro" id="IPR007219">
    <property type="entry name" value="XnlR_reg_dom"/>
</dbReference>
<feature type="non-terminal residue" evidence="5">
    <location>
        <position position="587"/>
    </location>
</feature>
<dbReference type="PANTHER" id="PTHR47431">
    <property type="entry name" value="ZN(II)2CYS6 TRANSCRIPTION FACTOR (EUROFUNG)-RELATED"/>
    <property type="match status" value="1"/>
</dbReference>
<dbReference type="GO" id="GO:0008270">
    <property type="term" value="F:zinc ion binding"/>
    <property type="evidence" value="ECO:0007669"/>
    <property type="project" value="InterPro"/>
</dbReference>
<dbReference type="SMART" id="SM00066">
    <property type="entry name" value="GAL4"/>
    <property type="match status" value="1"/>
</dbReference>
<feature type="compositionally biased region" description="Low complexity" evidence="3">
    <location>
        <begin position="106"/>
        <end position="120"/>
    </location>
</feature>
<keyword evidence="1" id="KW-0479">Metal-binding</keyword>
<sequence length="587" mass="65157">MADSLVDLSHSSYHTLKRPIRRVALACIQCRSRKVKCDATLPTCIRCSADGKTCDYQKSRRGGRPRRLATVPSQLAVERPSTSVENESTEHWDDLSGVMTDRHSSSHQSSGSGSGGSSTQSVVDTLESVSYLDSITLPGAFLSQTQMVQLLTQYFTSFHVSHPCVLPRWSLNMRLASDPIASETLLPVLLYIGSIYTYTVDSAPLAVTARQAIDTTRLTPGLPSPFYVQALLLYAIAVYASNEPERGRELLDEAIRGALSLGMHRSGFASQHGQMDPVLEESWRRTWWSIYITDAHIAGSGHSFPTQTGAAQITADLPCEELQYESGNIPPPASLRSYGVREFSDIEFSSFAQLIGFTQGINRALATRRMGDIENAKITAQNADTAMTAWCSLLPASKRRILRDDGSVDELLFKANILMHTYIVDIHRQLSTLKYFPIETISKCVPPPPPESNNAIKDEAHIHTAKVLFAANKLNGLLTLPTRFTEHTPFIICMITLTTIAELSACRYIFKEPKLSLEREKIRLNMGVLKMMGEVWLSGKREYDAVGKIAREILSIDNDEIQIPETTPVMPIDAMDFNFNFDVDWGC</sequence>
<feature type="compositionally biased region" description="Basic and acidic residues" evidence="3">
    <location>
        <begin position="88"/>
        <end position="104"/>
    </location>
</feature>
<dbReference type="Proteomes" id="UP000799424">
    <property type="component" value="Unassembled WGS sequence"/>
</dbReference>
<evidence type="ECO:0000256" key="1">
    <source>
        <dbReference type="ARBA" id="ARBA00022723"/>
    </source>
</evidence>
<keyword evidence="2" id="KW-0539">Nucleus</keyword>
<protein>
    <submittedName>
        <fullName evidence="5">Putative C6 transcription factor</fullName>
    </submittedName>
</protein>
<dbReference type="CDD" id="cd00067">
    <property type="entry name" value="GAL4"/>
    <property type="match status" value="1"/>
</dbReference>
<dbReference type="InterPro" id="IPR036864">
    <property type="entry name" value="Zn2-C6_fun-type_DNA-bd_sf"/>
</dbReference>
<dbReference type="OrthoDB" id="10067394at2759"/>
<dbReference type="PRINTS" id="PR00755">
    <property type="entry name" value="AFLATOXINBRP"/>
</dbReference>
<dbReference type="InterPro" id="IPR001138">
    <property type="entry name" value="Zn2Cys6_DnaBD"/>
</dbReference>
<dbReference type="GO" id="GO:0000981">
    <property type="term" value="F:DNA-binding transcription factor activity, RNA polymerase II-specific"/>
    <property type="evidence" value="ECO:0007669"/>
    <property type="project" value="InterPro"/>
</dbReference>
<dbReference type="EMBL" id="MU006249">
    <property type="protein sequence ID" value="KAF2818720.1"/>
    <property type="molecule type" value="Genomic_DNA"/>
</dbReference>
<name>A0A6A6ZCG0_9PLEO</name>
<evidence type="ECO:0000259" key="4">
    <source>
        <dbReference type="PROSITE" id="PS50048"/>
    </source>
</evidence>
<dbReference type="PROSITE" id="PS00463">
    <property type="entry name" value="ZN2_CY6_FUNGAL_1"/>
    <property type="match status" value="1"/>
</dbReference>
<dbReference type="PROSITE" id="PS50048">
    <property type="entry name" value="ZN2_CY6_FUNGAL_2"/>
    <property type="match status" value="1"/>
</dbReference>